<feature type="compositionally biased region" description="Basic and acidic residues" evidence="1">
    <location>
        <begin position="1"/>
        <end position="21"/>
    </location>
</feature>
<sequence length="88" mass="9820">MEEGDTARAKRDRLGDGDSDGHTYCTNERNGGMIDRSGHPAGVFLGSIVTLFVSRDSNRDRVPFSREKRYACISMHACSCSCCWVEDR</sequence>
<accession>A0A921RJE0</accession>
<evidence type="ECO:0000313" key="2">
    <source>
        <dbReference type="EMBL" id="KAG0540890.1"/>
    </source>
</evidence>
<feature type="region of interest" description="Disordered" evidence="1">
    <location>
        <begin position="1"/>
        <end position="36"/>
    </location>
</feature>
<dbReference type="Proteomes" id="UP000807115">
    <property type="component" value="Chromosome 3"/>
</dbReference>
<name>A0A921RJE0_SORBI</name>
<evidence type="ECO:0000313" key="3">
    <source>
        <dbReference type="Proteomes" id="UP000807115"/>
    </source>
</evidence>
<comment type="caution">
    <text evidence="2">The sequence shown here is derived from an EMBL/GenBank/DDBJ whole genome shotgun (WGS) entry which is preliminary data.</text>
</comment>
<protein>
    <submittedName>
        <fullName evidence="2">Uncharacterized protein</fullName>
    </submittedName>
</protein>
<gene>
    <name evidence="2" type="ORF">BDA96_03G448500</name>
</gene>
<dbReference type="AlphaFoldDB" id="A0A921RJE0"/>
<proteinExistence type="predicted"/>
<reference evidence="2" key="1">
    <citation type="journal article" date="2019" name="BMC Genomics">
        <title>A new reference genome for Sorghum bicolor reveals high levels of sequence similarity between sweet and grain genotypes: implications for the genetics of sugar metabolism.</title>
        <authorList>
            <person name="Cooper E.A."/>
            <person name="Brenton Z.W."/>
            <person name="Flinn B.S."/>
            <person name="Jenkins J."/>
            <person name="Shu S."/>
            <person name="Flowers D."/>
            <person name="Luo F."/>
            <person name="Wang Y."/>
            <person name="Xia P."/>
            <person name="Barry K."/>
            <person name="Daum C."/>
            <person name="Lipzen A."/>
            <person name="Yoshinaga Y."/>
            <person name="Schmutz J."/>
            <person name="Saski C."/>
            <person name="Vermerris W."/>
            <person name="Kresovich S."/>
        </authorList>
    </citation>
    <scope>NUCLEOTIDE SEQUENCE</scope>
</reference>
<evidence type="ECO:0000256" key="1">
    <source>
        <dbReference type="SAM" id="MobiDB-lite"/>
    </source>
</evidence>
<reference evidence="2" key="2">
    <citation type="submission" date="2020-10" db="EMBL/GenBank/DDBJ databases">
        <authorList>
            <person name="Cooper E.A."/>
            <person name="Brenton Z.W."/>
            <person name="Flinn B.S."/>
            <person name="Jenkins J."/>
            <person name="Shu S."/>
            <person name="Flowers D."/>
            <person name="Luo F."/>
            <person name="Wang Y."/>
            <person name="Xia P."/>
            <person name="Barry K."/>
            <person name="Daum C."/>
            <person name="Lipzen A."/>
            <person name="Yoshinaga Y."/>
            <person name="Schmutz J."/>
            <person name="Saski C."/>
            <person name="Vermerris W."/>
            <person name="Kresovich S."/>
        </authorList>
    </citation>
    <scope>NUCLEOTIDE SEQUENCE</scope>
</reference>
<dbReference type="EMBL" id="CM027682">
    <property type="protein sequence ID" value="KAG0540890.1"/>
    <property type="molecule type" value="Genomic_DNA"/>
</dbReference>
<organism evidence="2 3">
    <name type="scientific">Sorghum bicolor</name>
    <name type="common">Sorghum</name>
    <name type="synonym">Sorghum vulgare</name>
    <dbReference type="NCBI Taxonomy" id="4558"/>
    <lineage>
        <taxon>Eukaryota</taxon>
        <taxon>Viridiplantae</taxon>
        <taxon>Streptophyta</taxon>
        <taxon>Embryophyta</taxon>
        <taxon>Tracheophyta</taxon>
        <taxon>Spermatophyta</taxon>
        <taxon>Magnoliopsida</taxon>
        <taxon>Liliopsida</taxon>
        <taxon>Poales</taxon>
        <taxon>Poaceae</taxon>
        <taxon>PACMAD clade</taxon>
        <taxon>Panicoideae</taxon>
        <taxon>Andropogonodae</taxon>
        <taxon>Andropogoneae</taxon>
        <taxon>Sorghinae</taxon>
        <taxon>Sorghum</taxon>
    </lineage>
</organism>